<accession>A0A815N2R5</accession>
<dbReference type="Proteomes" id="UP000681722">
    <property type="component" value="Unassembled WGS sequence"/>
</dbReference>
<dbReference type="Gene3D" id="3.90.70.80">
    <property type="match status" value="1"/>
</dbReference>
<comment type="caution">
    <text evidence="1">The sequence shown here is derived from an EMBL/GenBank/DDBJ whole genome shotgun (WGS) entry which is preliminary data.</text>
</comment>
<evidence type="ECO:0000313" key="1">
    <source>
        <dbReference type="EMBL" id="CAF1431606.1"/>
    </source>
</evidence>
<gene>
    <name evidence="1" type="ORF">GPM918_LOCUS34029</name>
    <name evidence="2" type="ORF">SRO942_LOCUS34724</name>
</gene>
<protein>
    <submittedName>
        <fullName evidence="1">Uncharacterized protein</fullName>
    </submittedName>
</protein>
<name>A0A815N2R5_9BILA</name>
<evidence type="ECO:0000313" key="2">
    <source>
        <dbReference type="EMBL" id="CAF4310166.1"/>
    </source>
</evidence>
<dbReference type="AlphaFoldDB" id="A0A815N2R5"/>
<organism evidence="1 3">
    <name type="scientific">Didymodactylos carnosus</name>
    <dbReference type="NCBI Taxonomy" id="1234261"/>
    <lineage>
        <taxon>Eukaryota</taxon>
        <taxon>Metazoa</taxon>
        <taxon>Spiralia</taxon>
        <taxon>Gnathifera</taxon>
        <taxon>Rotifera</taxon>
        <taxon>Eurotatoria</taxon>
        <taxon>Bdelloidea</taxon>
        <taxon>Philodinida</taxon>
        <taxon>Philodinidae</taxon>
        <taxon>Didymodactylos</taxon>
    </lineage>
</organism>
<proteinExistence type="predicted"/>
<sequence length="288" mass="34562">MDRICHWRQQAEQIHLNRMWTEEINETQLKDRLFRQFCQLLDRLRKENDNVYRLLSLKEQWALWLKSMDNKRQSRRCFRLFLEEQGFICDDVPQDGDSFFHSLSKQLRGNKTSDEVKNELIQHLIDHADLYPQIGEEERHKAAAEALNVTLIIYRTDSHVPHVYERENPNQNCVLGYEVDLYYFSLRGRSLFYCESKSPRQELFGHLKNFLDRLKKEKDKLCKQLATPIIDHDLEKSFTIFANEMTKNYSQENFIRNPCYHLMEAEKLIKDSHMVQYFSIIMGTPSMD</sequence>
<dbReference type="EMBL" id="CAJOBC010083989">
    <property type="protein sequence ID" value="CAF4310166.1"/>
    <property type="molecule type" value="Genomic_DNA"/>
</dbReference>
<reference evidence="1" key="1">
    <citation type="submission" date="2021-02" db="EMBL/GenBank/DDBJ databases">
        <authorList>
            <person name="Nowell W R."/>
        </authorList>
    </citation>
    <scope>NUCLEOTIDE SEQUENCE</scope>
</reference>
<dbReference type="EMBL" id="CAJNOQ010018554">
    <property type="protein sequence ID" value="CAF1431606.1"/>
    <property type="molecule type" value="Genomic_DNA"/>
</dbReference>
<dbReference type="Proteomes" id="UP000663829">
    <property type="component" value="Unassembled WGS sequence"/>
</dbReference>
<keyword evidence="3" id="KW-1185">Reference proteome</keyword>
<evidence type="ECO:0000313" key="3">
    <source>
        <dbReference type="Proteomes" id="UP000663829"/>
    </source>
</evidence>